<dbReference type="Pfam" id="PF05199">
    <property type="entry name" value="GMC_oxred_C"/>
    <property type="match status" value="1"/>
</dbReference>
<dbReference type="Gene3D" id="3.30.560.10">
    <property type="entry name" value="Glucose Oxidase, domain 3"/>
    <property type="match status" value="1"/>
</dbReference>
<feature type="domain" description="Glucose-methanol-choline oxidoreductase C-terminal" evidence="1">
    <location>
        <begin position="211"/>
        <end position="247"/>
    </location>
</feature>
<keyword evidence="3" id="KW-1185">Reference proteome</keyword>
<evidence type="ECO:0000259" key="1">
    <source>
        <dbReference type="Pfam" id="PF05199"/>
    </source>
</evidence>
<proteinExistence type="predicted"/>
<dbReference type="OrthoDB" id="6435529at2759"/>
<dbReference type="GO" id="GO:0016614">
    <property type="term" value="F:oxidoreductase activity, acting on CH-OH group of donors"/>
    <property type="evidence" value="ECO:0007669"/>
    <property type="project" value="InterPro"/>
</dbReference>
<dbReference type="InterPro" id="IPR012132">
    <property type="entry name" value="GMC_OxRdtase"/>
</dbReference>
<dbReference type="EMBL" id="JABSTR010000006">
    <property type="protein sequence ID" value="KAH9372338.1"/>
    <property type="molecule type" value="Genomic_DNA"/>
</dbReference>
<dbReference type="GO" id="GO:0050660">
    <property type="term" value="F:flavin adenine dinucleotide binding"/>
    <property type="evidence" value="ECO:0007669"/>
    <property type="project" value="InterPro"/>
</dbReference>
<dbReference type="InterPro" id="IPR007867">
    <property type="entry name" value="GMC_OxRtase_C"/>
</dbReference>
<protein>
    <recommendedName>
        <fullName evidence="1">Glucose-methanol-choline oxidoreductase C-terminal domain-containing protein</fullName>
    </recommendedName>
</protein>
<dbReference type="OMA" id="CCELATR"/>
<dbReference type="PANTHER" id="PTHR11552">
    <property type="entry name" value="GLUCOSE-METHANOL-CHOLINE GMC OXIDOREDUCTASE"/>
    <property type="match status" value="1"/>
</dbReference>
<dbReference type="AlphaFoldDB" id="A0A9J6GA02"/>
<name>A0A9J6GA02_HAELO</name>
<dbReference type="PANTHER" id="PTHR11552:SF147">
    <property type="entry name" value="CHOLINE DEHYDROGENASE, MITOCHONDRIAL"/>
    <property type="match status" value="1"/>
</dbReference>
<dbReference type="VEuPathDB" id="VectorBase:HLOH_060267"/>
<comment type="caution">
    <text evidence="2">The sequence shown here is derived from an EMBL/GenBank/DDBJ whole genome shotgun (WGS) entry which is preliminary data.</text>
</comment>
<evidence type="ECO:0000313" key="3">
    <source>
        <dbReference type="Proteomes" id="UP000821853"/>
    </source>
</evidence>
<sequence>MPLPQIPVVADLPVGENLQDHLFVGGVAATAKKSCEAKLNSASIIINYAFRKQGPLSIPAAVEAVAFMSTDYVNASLDYPDVEVVLLSVSPASEEGERYLLDTGLTKEVLSRCRPAPSKLPVNHVATFLKDHSISVVPAIKVGGFAVLSHNLFRTKADAAVSSVFGAHDNVVISRVKSEARKLCKKAYDKYYKSKRNQHGFQLAPILNRLKSRGHIRLRSSDPDEPPIIDPRYFTHPEDIKVAAQGTCFCCCCCELATRARFQSSLA</sequence>
<gene>
    <name evidence="2" type="ORF">HPB48_010085</name>
</gene>
<organism evidence="2 3">
    <name type="scientific">Haemaphysalis longicornis</name>
    <name type="common">Bush tick</name>
    <dbReference type="NCBI Taxonomy" id="44386"/>
    <lineage>
        <taxon>Eukaryota</taxon>
        <taxon>Metazoa</taxon>
        <taxon>Ecdysozoa</taxon>
        <taxon>Arthropoda</taxon>
        <taxon>Chelicerata</taxon>
        <taxon>Arachnida</taxon>
        <taxon>Acari</taxon>
        <taxon>Parasitiformes</taxon>
        <taxon>Ixodida</taxon>
        <taxon>Ixodoidea</taxon>
        <taxon>Ixodidae</taxon>
        <taxon>Haemaphysalinae</taxon>
        <taxon>Haemaphysalis</taxon>
    </lineage>
</organism>
<dbReference type="SUPFAM" id="SSF54373">
    <property type="entry name" value="FAD-linked reductases, C-terminal domain"/>
    <property type="match status" value="2"/>
</dbReference>
<accession>A0A9J6GA02</accession>
<dbReference type="Proteomes" id="UP000821853">
    <property type="component" value="Chromosome 4"/>
</dbReference>
<evidence type="ECO:0000313" key="2">
    <source>
        <dbReference type="EMBL" id="KAH9372338.1"/>
    </source>
</evidence>
<reference evidence="2 3" key="1">
    <citation type="journal article" date="2020" name="Cell">
        <title>Large-Scale Comparative Analyses of Tick Genomes Elucidate Their Genetic Diversity and Vector Capacities.</title>
        <authorList>
            <consortium name="Tick Genome and Microbiome Consortium (TIGMIC)"/>
            <person name="Jia N."/>
            <person name="Wang J."/>
            <person name="Shi W."/>
            <person name="Du L."/>
            <person name="Sun Y."/>
            <person name="Zhan W."/>
            <person name="Jiang J.F."/>
            <person name="Wang Q."/>
            <person name="Zhang B."/>
            <person name="Ji P."/>
            <person name="Bell-Sakyi L."/>
            <person name="Cui X.M."/>
            <person name="Yuan T.T."/>
            <person name="Jiang B.G."/>
            <person name="Yang W.F."/>
            <person name="Lam T.T."/>
            <person name="Chang Q.C."/>
            <person name="Ding S.J."/>
            <person name="Wang X.J."/>
            <person name="Zhu J.G."/>
            <person name="Ruan X.D."/>
            <person name="Zhao L."/>
            <person name="Wei J.T."/>
            <person name="Ye R.Z."/>
            <person name="Que T.C."/>
            <person name="Du C.H."/>
            <person name="Zhou Y.H."/>
            <person name="Cheng J.X."/>
            <person name="Dai P.F."/>
            <person name="Guo W.B."/>
            <person name="Han X.H."/>
            <person name="Huang E.J."/>
            <person name="Li L.F."/>
            <person name="Wei W."/>
            <person name="Gao Y.C."/>
            <person name="Liu J.Z."/>
            <person name="Shao H.Z."/>
            <person name="Wang X."/>
            <person name="Wang C.C."/>
            <person name="Yang T.C."/>
            <person name="Huo Q.B."/>
            <person name="Li W."/>
            <person name="Chen H.Y."/>
            <person name="Chen S.E."/>
            <person name="Zhou L.G."/>
            <person name="Ni X.B."/>
            <person name="Tian J.H."/>
            <person name="Sheng Y."/>
            <person name="Liu T."/>
            <person name="Pan Y.S."/>
            <person name="Xia L.Y."/>
            <person name="Li J."/>
            <person name="Zhao F."/>
            <person name="Cao W.C."/>
        </authorList>
    </citation>
    <scope>NUCLEOTIDE SEQUENCE [LARGE SCALE GENOMIC DNA]</scope>
    <source>
        <strain evidence="2">HaeL-2018</strain>
    </source>
</reference>